<keyword evidence="3" id="KW-1185">Reference proteome</keyword>
<dbReference type="EMBL" id="QKWP01000054">
    <property type="protein sequence ID" value="RIB28832.1"/>
    <property type="molecule type" value="Genomic_DNA"/>
</dbReference>
<dbReference type="AlphaFoldDB" id="A0A397W459"/>
<evidence type="ECO:0000256" key="1">
    <source>
        <dbReference type="SAM" id="MobiDB-lite"/>
    </source>
</evidence>
<feature type="region of interest" description="Disordered" evidence="1">
    <location>
        <begin position="1"/>
        <end position="20"/>
    </location>
</feature>
<evidence type="ECO:0000313" key="2">
    <source>
        <dbReference type="EMBL" id="RIB28832.1"/>
    </source>
</evidence>
<gene>
    <name evidence="2" type="ORF">C2G38_1349514</name>
</gene>
<name>A0A397W459_9GLOM</name>
<comment type="caution">
    <text evidence="2">The sequence shown here is derived from an EMBL/GenBank/DDBJ whole genome shotgun (WGS) entry which is preliminary data.</text>
</comment>
<evidence type="ECO:0000313" key="3">
    <source>
        <dbReference type="Proteomes" id="UP000266673"/>
    </source>
</evidence>
<sequence length="458" mass="52452">MPKISKRKQQSREASQVSANKRKAVLRVKNINEINQCLTQMNDDELQLIYQGIVKQPNSQEKNKTTHRQKLLSMVEKLPDNQLKSAIHLLDTMRYSKGQNKGNLLSPFLQDKALSIINSSFYKAGQDSNSLIQSNKALQKQVTQLEHLNAKKNYKIKQLTGTLSQYKYKQCQHISRVRAAACKPLIVNSQNLKATIQATLMKNKYQYSTGFINLATQISQINQMSFRSTIQVTNSILGFLTEESLPLSISRQSIIRWNKEISEIHVNKIFNQDIFSEYFTFGIMLDESTRGQQKIFMLCVISWDSKSNKPSFQVLEMKDLVACTGKSIAQTLQDTFNHFKLNPQQCFVCVTDNTNYMSGKTGGAISLFNKLNNTNMFRIPCGLHVAHIIMNNFEEAAFGKLPSVSGFSQKEHPANLLYLAWELHDGYSKSDKDKPMGIRSDYICQLYKERFNYQLKNY</sequence>
<reference evidence="2 3" key="1">
    <citation type="submission" date="2018-06" db="EMBL/GenBank/DDBJ databases">
        <title>Comparative genomics reveals the genomic features of Rhizophagus irregularis, R. cerebriforme, R. diaphanum and Gigaspora rosea, and their symbiotic lifestyle signature.</title>
        <authorList>
            <person name="Morin E."/>
            <person name="San Clemente H."/>
            <person name="Chen E.C.H."/>
            <person name="De La Providencia I."/>
            <person name="Hainaut M."/>
            <person name="Kuo A."/>
            <person name="Kohler A."/>
            <person name="Murat C."/>
            <person name="Tang N."/>
            <person name="Roy S."/>
            <person name="Loubradou J."/>
            <person name="Henrissat B."/>
            <person name="Grigoriev I.V."/>
            <person name="Corradi N."/>
            <person name="Roux C."/>
            <person name="Martin F.M."/>
        </authorList>
    </citation>
    <scope>NUCLEOTIDE SEQUENCE [LARGE SCALE GENOMIC DNA]</scope>
    <source>
        <strain evidence="2 3">DAOM 194757</strain>
    </source>
</reference>
<dbReference type="Proteomes" id="UP000266673">
    <property type="component" value="Unassembled WGS sequence"/>
</dbReference>
<protein>
    <submittedName>
        <fullName evidence="2">Uncharacterized protein</fullName>
    </submittedName>
</protein>
<proteinExistence type="predicted"/>
<dbReference type="OrthoDB" id="2445505at2759"/>
<accession>A0A397W459</accession>
<organism evidence="2 3">
    <name type="scientific">Gigaspora rosea</name>
    <dbReference type="NCBI Taxonomy" id="44941"/>
    <lineage>
        <taxon>Eukaryota</taxon>
        <taxon>Fungi</taxon>
        <taxon>Fungi incertae sedis</taxon>
        <taxon>Mucoromycota</taxon>
        <taxon>Glomeromycotina</taxon>
        <taxon>Glomeromycetes</taxon>
        <taxon>Diversisporales</taxon>
        <taxon>Gigasporaceae</taxon>
        <taxon>Gigaspora</taxon>
    </lineage>
</organism>